<organism evidence="1 2">
    <name type="scientific">Hymenobacter fastidiosus</name>
    <dbReference type="NCBI Taxonomy" id="486264"/>
    <lineage>
        <taxon>Bacteria</taxon>
        <taxon>Pseudomonadati</taxon>
        <taxon>Bacteroidota</taxon>
        <taxon>Cytophagia</taxon>
        <taxon>Cytophagales</taxon>
        <taxon>Hymenobacteraceae</taxon>
        <taxon>Hymenobacter</taxon>
    </lineage>
</organism>
<accession>A0ABP7RUX2</accession>
<dbReference type="InterPro" id="IPR026444">
    <property type="entry name" value="Secre_tail"/>
</dbReference>
<keyword evidence="2" id="KW-1185">Reference proteome</keyword>
<dbReference type="PANTHER" id="PTHR35580:SF1">
    <property type="entry name" value="PHYTASE-LIKE DOMAIN-CONTAINING PROTEIN"/>
    <property type="match status" value="1"/>
</dbReference>
<sequence>MSQSGLDYSAVKATATDAGGNVYLAGHFTGTVSFGTLALTSVGSEDIFVAKWNPVANIFVWAQRAGGSGYDAVGALVVSGTSVYVAGRFSGATAEFGASTLTNTSPNSSDAFVVKLEDQGFRSSFVWAQSAGGANSESVTAMAVSGSNLYVTGSFDSTGAKFGTTSLSPVGGVYSDLFVAKLTDAGSSGRFAWAERAGGIGQELARSVAVHGTSVFVAGEYRSPTAAFGSTTLINSSANNNDTDVFVTKLTDAGSSAGFTWTRSAGGRGQDGATAIAVDGTSVYVAGSFNSAQAGFGGLTLTNAGFGYNAFVVKLTDAGSAAGFTWAQPVGNGQHPAVAQALAVTGTGLYVAGNFWGSTRFGPTTLPGLGSADVFVAKLLDAGSTGSFAWARQGGGWDHDYAYTLTVSGSNVYVGGEYYSPTADFGTQTIANPTRHTAFLAYLDELSPLAAGPPAGWQGVSLFPNPARGRTTLRLPPVAGELTATLTVLDNLGRLVRTQPVSWPAAGTTAAVELTGLPPGLYQLRVYAGSRQVSRRLVVE</sequence>
<dbReference type="InterPro" id="IPR052918">
    <property type="entry name" value="Motility_Chemotaxis_Reg"/>
</dbReference>
<evidence type="ECO:0008006" key="3">
    <source>
        <dbReference type="Google" id="ProtNLM"/>
    </source>
</evidence>
<reference evidence="2" key="1">
    <citation type="journal article" date="2019" name="Int. J. Syst. Evol. Microbiol.">
        <title>The Global Catalogue of Microorganisms (GCM) 10K type strain sequencing project: providing services to taxonomists for standard genome sequencing and annotation.</title>
        <authorList>
            <consortium name="The Broad Institute Genomics Platform"/>
            <consortium name="The Broad Institute Genome Sequencing Center for Infectious Disease"/>
            <person name="Wu L."/>
            <person name="Ma J."/>
        </authorList>
    </citation>
    <scope>NUCLEOTIDE SEQUENCE [LARGE SCALE GENOMIC DNA]</scope>
    <source>
        <strain evidence="2">JCM 17224</strain>
    </source>
</reference>
<dbReference type="NCBIfam" id="TIGR04183">
    <property type="entry name" value="Por_Secre_tail"/>
    <property type="match status" value="1"/>
</dbReference>
<name>A0ABP7RUX2_9BACT</name>
<protein>
    <recommendedName>
        <fullName evidence="3">T9SS type A sorting domain-containing protein</fullName>
    </recommendedName>
</protein>
<comment type="caution">
    <text evidence="1">The sequence shown here is derived from an EMBL/GenBank/DDBJ whole genome shotgun (WGS) entry which is preliminary data.</text>
</comment>
<dbReference type="Proteomes" id="UP001500567">
    <property type="component" value="Unassembled WGS sequence"/>
</dbReference>
<dbReference type="EMBL" id="BAABDJ010000007">
    <property type="protein sequence ID" value="GAA4002298.1"/>
    <property type="molecule type" value="Genomic_DNA"/>
</dbReference>
<evidence type="ECO:0000313" key="1">
    <source>
        <dbReference type="EMBL" id="GAA4002298.1"/>
    </source>
</evidence>
<dbReference type="PANTHER" id="PTHR35580">
    <property type="entry name" value="CELL SURFACE GLYCOPROTEIN (S-LAYER PROTEIN)-LIKE PROTEIN"/>
    <property type="match status" value="1"/>
</dbReference>
<gene>
    <name evidence="1" type="ORF">GCM10022408_12080</name>
</gene>
<evidence type="ECO:0000313" key="2">
    <source>
        <dbReference type="Proteomes" id="UP001500567"/>
    </source>
</evidence>
<proteinExistence type="predicted"/>